<dbReference type="Pfam" id="PF12728">
    <property type="entry name" value="HTH_17"/>
    <property type="match status" value="1"/>
</dbReference>
<dbReference type="EMBL" id="JAAXPC010000010">
    <property type="protein sequence ID" value="NKY03544.1"/>
    <property type="molecule type" value="Genomic_DNA"/>
</dbReference>
<evidence type="ECO:0000313" key="2">
    <source>
        <dbReference type="EMBL" id="NKY03544.1"/>
    </source>
</evidence>
<feature type="domain" description="Helix-turn-helix" evidence="1">
    <location>
        <begin position="21"/>
        <end position="67"/>
    </location>
</feature>
<evidence type="ECO:0000259" key="1">
    <source>
        <dbReference type="Pfam" id="PF12728"/>
    </source>
</evidence>
<dbReference type="NCBIfam" id="TIGR01764">
    <property type="entry name" value="excise"/>
    <property type="match status" value="1"/>
</dbReference>
<dbReference type="AlphaFoldDB" id="A0A846WPH7"/>
<protein>
    <submittedName>
        <fullName evidence="2">Helix-turn-helix domain-containing protein</fullName>
    </submittedName>
</protein>
<name>A0A846WPH7_9ACTN</name>
<dbReference type="InterPro" id="IPR009061">
    <property type="entry name" value="DNA-bd_dom_put_sf"/>
</dbReference>
<dbReference type="InterPro" id="IPR010093">
    <property type="entry name" value="SinI_DNA-bd"/>
</dbReference>
<sequence>MLAGVNSAQNLCRRIKLNIDWLTVCEAAQEAKVSEKTIRRWYRSGRLRADRLGERTIRIRRCELVAMAGDAVTA</sequence>
<proteinExistence type="predicted"/>
<gene>
    <name evidence="2" type="ORF">HGA05_18390</name>
</gene>
<evidence type="ECO:0000313" key="3">
    <source>
        <dbReference type="Proteomes" id="UP000563898"/>
    </source>
</evidence>
<reference evidence="2 3" key="1">
    <citation type="submission" date="2020-04" db="EMBL/GenBank/DDBJ databases">
        <title>MicrobeNet Type strains.</title>
        <authorList>
            <person name="Nicholson A.C."/>
        </authorList>
    </citation>
    <scope>NUCLEOTIDE SEQUENCE [LARGE SCALE GENOMIC DNA]</scope>
    <source>
        <strain evidence="2 3">ATCC BAA-14</strain>
    </source>
</reference>
<comment type="caution">
    <text evidence="2">The sequence shown here is derived from an EMBL/GenBank/DDBJ whole genome shotgun (WGS) entry which is preliminary data.</text>
</comment>
<organism evidence="2 3">
    <name type="scientific">Gordonia polyisoprenivorans</name>
    <dbReference type="NCBI Taxonomy" id="84595"/>
    <lineage>
        <taxon>Bacteria</taxon>
        <taxon>Bacillati</taxon>
        <taxon>Actinomycetota</taxon>
        <taxon>Actinomycetes</taxon>
        <taxon>Mycobacteriales</taxon>
        <taxon>Gordoniaceae</taxon>
        <taxon>Gordonia</taxon>
    </lineage>
</organism>
<dbReference type="Proteomes" id="UP000563898">
    <property type="component" value="Unassembled WGS sequence"/>
</dbReference>
<dbReference type="GO" id="GO:0003677">
    <property type="term" value="F:DNA binding"/>
    <property type="evidence" value="ECO:0007669"/>
    <property type="project" value="InterPro"/>
</dbReference>
<dbReference type="InterPro" id="IPR041657">
    <property type="entry name" value="HTH_17"/>
</dbReference>
<dbReference type="SUPFAM" id="SSF46955">
    <property type="entry name" value="Putative DNA-binding domain"/>
    <property type="match status" value="1"/>
</dbReference>
<accession>A0A846WPH7</accession>